<dbReference type="EMBL" id="JAWJAY010000001">
    <property type="protein sequence ID" value="MDV2885154.1"/>
    <property type="molecule type" value="Genomic_DNA"/>
</dbReference>
<reference evidence="2" key="1">
    <citation type="submission" date="2023-10" db="EMBL/GenBank/DDBJ databases">
        <title>Screening of Alkalihalophilus pseudofirmusBZ-TG-HK211 and Its Alleviation of Salt Stress on Rapeseed Growth.</title>
        <authorList>
            <person name="Zhao B."/>
            <person name="Guo T."/>
        </authorList>
    </citation>
    <scope>NUCLEOTIDE SEQUENCE</scope>
    <source>
        <strain evidence="2">BZ-TG-HK211</strain>
    </source>
</reference>
<dbReference type="SUPFAM" id="SSF53756">
    <property type="entry name" value="UDP-Glycosyltransferase/glycogen phosphorylase"/>
    <property type="match status" value="1"/>
</dbReference>
<dbReference type="AlphaFoldDB" id="A0AAJ2NL97"/>
<accession>A0AAJ2NL97</accession>
<evidence type="ECO:0000259" key="1">
    <source>
        <dbReference type="Pfam" id="PF00534"/>
    </source>
</evidence>
<dbReference type="Pfam" id="PF00534">
    <property type="entry name" value="Glycos_transf_1"/>
    <property type="match status" value="1"/>
</dbReference>
<feature type="domain" description="Glycosyl transferase family 1" evidence="1">
    <location>
        <begin position="149"/>
        <end position="310"/>
    </location>
</feature>
<dbReference type="PANTHER" id="PTHR46660:SF2">
    <property type="entry name" value="GLYCOSYLTRANSFERASE 1 DOMAIN-CONTAINING PROTEIN 1"/>
    <property type="match status" value="1"/>
</dbReference>
<dbReference type="Proteomes" id="UP001285636">
    <property type="component" value="Unassembled WGS sequence"/>
</dbReference>
<evidence type="ECO:0000313" key="3">
    <source>
        <dbReference type="Proteomes" id="UP001285636"/>
    </source>
</evidence>
<evidence type="ECO:0000313" key="2">
    <source>
        <dbReference type="EMBL" id="MDV2885154.1"/>
    </source>
</evidence>
<dbReference type="EC" id="2.4.-.-" evidence="2"/>
<comment type="caution">
    <text evidence="2">The sequence shown here is derived from an EMBL/GenBank/DDBJ whole genome shotgun (WGS) entry which is preliminary data.</text>
</comment>
<dbReference type="InterPro" id="IPR052622">
    <property type="entry name" value="Glycosyltransferase_G1"/>
</dbReference>
<gene>
    <name evidence="2" type="ORF">RYX45_08165</name>
</gene>
<organism evidence="2 3">
    <name type="scientific">Alkalihalophilus pseudofirmus</name>
    <name type="common">Bacillus pseudofirmus</name>
    <dbReference type="NCBI Taxonomy" id="79885"/>
    <lineage>
        <taxon>Bacteria</taxon>
        <taxon>Bacillati</taxon>
        <taxon>Bacillota</taxon>
        <taxon>Bacilli</taxon>
        <taxon>Bacillales</taxon>
        <taxon>Bacillaceae</taxon>
        <taxon>Alkalihalophilus</taxon>
    </lineage>
</organism>
<dbReference type="RefSeq" id="WP_323466516.1">
    <property type="nucleotide sequence ID" value="NZ_CP144224.1"/>
</dbReference>
<dbReference type="GO" id="GO:0016757">
    <property type="term" value="F:glycosyltransferase activity"/>
    <property type="evidence" value="ECO:0007669"/>
    <property type="project" value="UniProtKB-KW"/>
</dbReference>
<keyword evidence="2" id="KW-0328">Glycosyltransferase</keyword>
<dbReference type="PANTHER" id="PTHR46660">
    <property type="match status" value="1"/>
</dbReference>
<sequence>MRVLFFTPYFKQNRGNATTAKRIVHGLRLMDIEVVVFAYEEMTWNDRWQEIFDEVDLYHILHLRRFANWKNKHDVSLNKPYVLTSGGTDIYEDLADPNALLLMGNVADDSCAVTVFTDDGKEKVAASYPDLSDRTHVIPQSIWLPAETDESILLPKGNPVILLPAGLRKVKDIFYLWEAFTSLAERYPEMKVVFVGAALEHGLLKQVEMKEDEVEWFTYIGEVSLEAMAHIFKQADIVINTSISEGQPTALLEAMYSKRVVAARRNPGNCSVVIDGENGFTFDSPEHFIMKVESLIKNPKQQQEIAEKAFQYVSHHHQFDAEIKAYVNVFNHCLSK</sequence>
<dbReference type="InterPro" id="IPR001296">
    <property type="entry name" value="Glyco_trans_1"/>
</dbReference>
<name>A0AAJ2NL97_ALKPS</name>
<protein>
    <submittedName>
        <fullName evidence="2">Glycosyltransferase</fullName>
        <ecNumber evidence="2">2.4.-.-</ecNumber>
    </submittedName>
</protein>
<dbReference type="CDD" id="cd03801">
    <property type="entry name" value="GT4_PimA-like"/>
    <property type="match status" value="1"/>
</dbReference>
<proteinExistence type="predicted"/>
<dbReference type="Gene3D" id="3.40.50.2000">
    <property type="entry name" value="Glycogen Phosphorylase B"/>
    <property type="match status" value="2"/>
</dbReference>
<keyword evidence="2" id="KW-0808">Transferase</keyword>